<organism evidence="6 7">
    <name type="scientific">Lancefieldella rimae</name>
    <dbReference type="NCBI Taxonomy" id="1383"/>
    <lineage>
        <taxon>Bacteria</taxon>
        <taxon>Bacillati</taxon>
        <taxon>Actinomycetota</taxon>
        <taxon>Coriobacteriia</taxon>
        <taxon>Coriobacteriales</taxon>
        <taxon>Atopobiaceae</taxon>
        <taxon>Lancefieldella</taxon>
    </lineage>
</organism>
<name>A0A930VY30_9ACTN</name>
<dbReference type="FunFam" id="3.30.1060.10:FF:000007">
    <property type="entry name" value="Peptide methionine sulfoxide reductase msrA/msrB"/>
    <property type="match status" value="1"/>
</dbReference>
<comment type="caution">
    <text evidence="6">The sequence shown here is derived from an EMBL/GenBank/DDBJ whole genome shotgun (WGS) entry which is preliminary data.</text>
</comment>
<dbReference type="Gene3D" id="3.30.1060.10">
    <property type="entry name" value="Peptide methionine sulphoxide reductase MsrA"/>
    <property type="match status" value="1"/>
</dbReference>
<dbReference type="PANTHER" id="PTHR42799:SF2">
    <property type="entry name" value="MITOCHONDRIAL PEPTIDE METHIONINE SULFOXIDE REDUCTASE"/>
    <property type="match status" value="1"/>
</dbReference>
<dbReference type="AlphaFoldDB" id="A0A930VY30"/>
<evidence type="ECO:0000256" key="4">
    <source>
        <dbReference type="HAMAP-Rule" id="MF_01401"/>
    </source>
</evidence>
<gene>
    <name evidence="4 6" type="primary">msrA</name>
    <name evidence="6" type="ORF">HXK26_06120</name>
</gene>
<dbReference type="GO" id="GO:0034599">
    <property type="term" value="P:cellular response to oxidative stress"/>
    <property type="evidence" value="ECO:0007669"/>
    <property type="project" value="TreeGrafter"/>
</dbReference>
<protein>
    <recommendedName>
        <fullName evidence="4">Peptide methionine sulfoxide reductase MsrA</fullName>
        <shortName evidence="4">Protein-methionine-S-oxide reductase</shortName>
        <ecNumber evidence="4">1.8.4.11</ecNumber>
    </recommendedName>
    <alternativeName>
        <fullName evidence="4">Peptide-methionine (S)-S-oxide reductase</fullName>
        <shortName evidence="4">Peptide Met(O) reductase</shortName>
    </alternativeName>
</protein>
<proteinExistence type="inferred from homology"/>
<comment type="catalytic activity">
    <reaction evidence="3 4">
        <text>[thioredoxin]-disulfide + L-methionine + H2O = L-methionine (S)-S-oxide + [thioredoxin]-dithiol</text>
        <dbReference type="Rhea" id="RHEA:19993"/>
        <dbReference type="Rhea" id="RHEA-COMP:10698"/>
        <dbReference type="Rhea" id="RHEA-COMP:10700"/>
        <dbReference type="ChEBI" id="CHEBI:15377"/>
        <dbReference type="ChEBI" id="CHEBI:29950"/>
        <dbReference type="ChEBI" id="CHEBI:50058"/>
        <dbReference type="ChEBI" id="CHEBI:57844"/>
        <dbReference type="ChEBI" id="CHEBI:58772"/>
        <dbReference type="EC" id="1.8.4.11"/>
    </reaction>
</comment>
<dbReference type="Pfam" id="PF01625">
    <property type="entry name" value="PMSR"/>
    <property type="match status" value="1"/>
</dbReference>
<dbReference type="InterPro" id="IPR002569">
    <property type="entry name" value="Met_Sox_Rdtase_MsrA_dom"/>
</dbReference>
<dbReference type="PANTHER" id="PTHR42799">
    <property type="entry name" value="MITOCHONDRIAL PEPTIDE METHIONINE SULFOXIDE REDUCTASE"/>
    <property type="match status" value="1"/>
</dbReference>
<feature type="domain" description="Peptide methionine sulphoxide reductase MsrA" evidence="5">
    <location>
        <begin position="3"/>
        <end position="151"/>
    </location>
</feature>
<comment type="catalytic activity">
    <reaction evidence="2 4">
        <text>L-methionyl-[protein] + [thioredoxin]-disulfide + H2O = L-methionyl-(S)-S-oxide-[protein] + [thioredoxin]-dithiol</text>
        <dbReference type="Rhea" id="RHEA:14217"/>
        <dbReference type="Rhea" id="RHEA-COMP:10698"/>
        <dbReference type="Rhea" id="RHEA-COMP:10700"/>
        <dbReference type="Rhea" id="RHEA-COMP:12313"/>
        <dbReference type="Rhea" id="RHEA-COMP:12315"/>
        <dbReference type="ChEBI" id="CHEBI:15377"/>
        <dbReference type="ChEBI" id="CHEBI:16044"/>
        <dbReference type="ChEBI" id="CHEBI:29950"/>
        <dbReference type="ChEBI" id="CHEBI:44120"/>
        <dbReference type="ChEBI" id="CHEBI:50058"/>
        <dbReference type="EC" id="1.8.4.11"/>
    </reaction>
</comment>
<evidence type="ECO:0000313" key="7">
    <source>
        <dbReference type="Proteomes" id="UP000698335"/>
    </source>
</evidence>
<sequence>MSEIYLAGGCFWGLEEYFSRINGVTKTTVGYANGTTEATDYQQVHTTDHAETVHVTYDKAVISLTDILRYYFRVIDPLSINKQGNDVGRQYRTGIYYSVDTDLPVINKAVAHQRKKLGTELAVEIEPLQNYILAEDYHQNYLKKNPGGYCHIDVNKAYQPLTPEE</sequence>
<dbReference type="SUPFAM" id="SSF55068">
    <property type="entry name" value="Peptide methionine sulfoxide reductase"/>
    <property type="match status" value="1"/>
</dbReference>
<dbReference type="GO" id="GO:0005737">
    <property type="term" value="C:cytoplasm"/>
    <property type="evidence" value="ECO:0007669"/>
    <property type="project" value="TreeGrafter"/>
</dbReference>
<dbReference type="NCBIfam" id="TIGR00401">
    <property type="entry name" value="msrA"/>
    <property type="match status" value="1"/>
</dbReference>
<dbReference type="GO" id="GO:0008113">
    <property type="term" value="F:peptide-methionine (S)-S-oxide reductase activity"/>
    <property type="evidence" value="ECO:0007669"/>
    <property type="project" value="UniProtKB-UniRule"/>
</dbReference>
<evidence type="ECO:0000256" key="2">
    <source>
        <dbReference type="ARBA" id="ARBA00047806"/>
    </source>
</evidence>
<comment type="similarity">
    <text evidence="4">Belongs to the MsrA Met sulfoxide reductase family.</text>
</comment>
<accession>A0A930VY30</accession>
<evidence type="ECO:0000259" key="5">
    <source>
        <dbReference type="Pfam" id="PF01625"/>
    </source>
</evidence>
<reference evidence="6" key="1">
    <citation type="submission" date="2020-04" db="EMBL/GenBank/DDBJ databases">
        <title>Deep metagenomics examines the oral microbiome during advanced dental caries in children, revealing novel taxa and co-occurrences with host molecules.</title>
        <authorList>
            <person name="Baker J.L."/>
            <person name="Morton J.T."/>
            <person name="Dinis M."/>
            <person name="Alvarez R."/>
            <person name="Tran N.C."/>
            <person name="Knight R."/>
            <person name="Edlund A."/>
        </authorList>
    </citation>
    <scope>NUCLEOTIDE SEQUENCE</scope>
    <source>
        <strain evidence="6">JCVI_38_bin.5</strain>
    </source>
</reference>
<evidence type="ECO:0000313" key="6">
    <source>
        <dbReference type="EMBL" id="MBF4808255.1"/>
    </source>
</evidence>
<dbReference type="Proteomes" id="UP000698335">
    <property type="component" value="Unassembled WGS sequence"/>
</dbReference>
<feature type="active site" evidence="4">
    <location>
        <position position="10"/>
    </location>
</feature>
<evidence type="ECO:0000256" key="1">
    <source>
        <dbReference type="ARBA" id="ARBA00023002"/>
    </source>
</evidence>
<keyword evidence="1 4" id="KW-0560">Oxidoreductase</keyword>
<comment type="function">
    <text evidence="4">Has an important function as a repair enzyme for proteins that have been inactivated by oxidation. Catalyzes the reversible oxidation-reduction of methionine sulfoxide in proteins to methionine.</text>
</comment>
<dbReference type="InterPro" id="IPR050162">
    <property type="entry name" value="MsrA_MetSO_reductase"/>
</dbReference>
<dbReference type="InterPro" id="IPR036509">
    <property type="entry name" value="Met_Sox_Rdtase_MsrA_sf"/>
</dbReference>
<dbReference type="HAMAP" id="MF_01401">
    <property type="entry name" value="MsrA"/>
    <property type="match status" value="1"/>
</dbReference>
<evidence type="ECO:0000256" key="3">
    <source>
        <dbReference type="ARBA" id="ARBA00048782"/>
    </source>
</evidence>
<dbReference type="EC" id="1.8.4.11" evidence="4"/>
<dbReference type="EMBL" id="JABZGW010000280">
    <property type="protein sequence ID" value="MBF4808255.1"/>
    <property type="molecule type" value="Genomic_DNA"/>
</dbReference>